<keyword evidence="7 10" id="KW-0472">Membrane</keyword>
<dbReference type="InterPro" id="IPR001611">
    <property type="entry name" value="Leu-rich_rpt"/>
</dbReference>
<evidence type="ECO:0000256" key="6">
    <source>
        <dbReference type="ARBA" id="ARBA00022737"/>
    </source>
</evidence>
<dbReference type="FunFam" id="3.80.10.10:FF:000403">
    <property type="entry name" value="Receptor-like protein 2"/>
    <property type="match status" value="1"/>
</dbReference>
<dbReference type="PRINTS" id="PR00019">
    <property type="entry name" value="LEURICHRPT"/>
</dbReference>
<evidence type="ECO:0000313" key="13">
    <source>
        <dbReference type="Proteomes" id="UP000006038"/>
    </source>
</evidence>
<reference evidence="12" key="1">
    <citation type="submission" date="2013-04" db="UniProtKB">
        <authorList>
            <consortium name="EnsemblPlants"/>
        </authorList>
    </citation>
    <scope>IDENTIFICATION</scope>
</reference>
<dbReference type="InterPro" id="IPR032675">
    <property type="entry name" value="LRR_dom_sf"/>
</dbReference>
<keyword evidence="4" id="KW-0433">Leucine-rich repeat</keyword>
<evidence type="ECO:0000256" key="5">
    <source>
        <dbReference type="ARBA" id="ARBA00022729"/>
    </source>
</evidence>
<evidence type="ECO:0000256" key="8">
    <source>
        <dbReference type="ARBA" id="ARBA00023170"/>
    </source>
</evidence>
<dbReference type="InterPro" id="IPR050647">
    <property type="entry name" value="Plant_LRR-RLKs"/>
</dbReference>
<evidence type="ECO:0000256" key="2">
    <source>
        <dbReference type="ARBA" id="ARBA00009592"/>
    </source>
</evidence>
<keyword evidence="6" id="KW-0677">Repeat</keyword>
<dbReference type="GO" id="GO:0033612">
    <property type="term" value="F:receptor serine/threonine kinase binding"/>
    <property type="evidence" value="ECO:0007669"/>
    <property type="project" value="TreeGrafter"/>
</dbReference>
<feature type="domain" description="Leucine-rich repeat-containing N-terminal plant-type" evidence="11">
    <location>
        <begin position="54"/>
        <end position="92"/>
    </location>
</feature>
<dbReference type="AlphaFoldDB" id="J3L9Q2"/>
<dbReference type="Proteomes" id="UP000006038">
    <property type="component" value="Unassembled WGS sequence"/>
</dbReference>
<sequence length="752" mass="81884">MVIYQLAPNMKIESTMRPFHFPCSRSSSKSPTDILGFALVIVLCLASSTSSCTDQDKGFLLQFLAGLSEDGGLTLSWQNDTNCCTWEGITCSTDEMIKEILLASKGLEGHISQSLGNLTGLLHLNLSHNSLSGELPLEELVSSSSITILDVSFNRLSGALQELSVQTTVQHLQVLNISSNLFTGKFPVTTWKVMKNLVALNASNNSFIGPIPNSLCINAPSFAVLDLSFNQFVGSIPLDIGNCSMLRVLKGGHNNFSGAIPDELFNCSSLEYLSFPNNGLNGVLHDANIIKLSKLSILDLEQNMFSGEIPKSIGQLKRLEELHLGHNEMYGELPSSLGNCTNLKILDLKINHLSGDLGKINFSSLSNLTTVDLLWNNFSGTIPESIYECTNLYALRLSGNDFHGEFSPSMHRLKSLSFLSAGLCAFSNIRNALHIFKSLRNLTVLLIGGSFMHEVLHEDEAIDGFENLQHLDIGNSMLFGKFPMWLSKVTNLEVLGLCNNQLTGPVPVWIKNLNFLFSLDISNNSFTGEILTTLIQLPALNSGSKVSPLDTKPPELTIYGDSRRQYLTQRALLNISGNGFTGVIPPEIGQLKSLDIALDLSFNSISGEIPQAICNLTNLDMLDLSNNNLTGTIPLQLNKLHFLSAFNVSNNDLEGPIPTGGQFDTFDSSRPIPTGGQFDTFDNLSFIGNAKLCGGMLSHHCNSAKAVPAPASTLSTDQFSDKIIFGIGFGLFFAIGVLLDHMLTSKIRFLQF</sequence>
<dbReference type="STRING" id="4533.J3L9Q2"/>
<keyword evidence="10" id="KW-0812">Transmembrane</keyword>
<evidence type="ECO:0000256" key="3">
    <source>
        <dbReference type="ARBA" id="ARBA00022475"/>
    </source>
</evidence>
<keyword evidence="10" id="KW-1133">Transmembrane helix</keyword>
<keyword evidence="8" id="KW-0675">Receptor</keyword>
<dbReference type="eggNOG" id="KOG0619">
    <property type="taxonomic scope" value="Eukaryota"/>
</dbReference>
<dbReference type="SUPFAM" id="SSF52047">
    <property type="entry name" value="RNI-like"/>
    <property type="match status" value="1"/>
</dbReference>
<dbReference type="PANTHER" id="PTHR48056">
    <property type="entry name" value="LRR RECEPTOR-LIKE SERINE/THREONINE-PROTEIN KINASE-RELATED"/>
    <property type="match status" value="1"/>
</dbReference>
<dbReference type="FunFam" id="3.80.10.10:FF:000530">
    <property type="entry name" value="Receptor-like protein 2"/>
    <property type="match status" value="1"/>
</dbReference>
<evidence type="ECO:0000256" key="10">
    <source>
        <dbReference type="SAM" id="Phobius"/>
    </source>
</evidence>
<dbReference type="OMA" id="FNHETLL"/>
<evidence type="ECO:0000256" key="4">
    <source>
        <dbReference type="ARBA" id="ARBA00022614"/>
    </source>
</evidence>
<evidence type="ECO:0000256" key="7">
    <source>
        <dbReference type="ARBA" id="ARBA00023136"/>
    </source>
</evidence>
<organism evidence="12">
    <name type="scientific">Oryza brachyantha</name>
    <name type="common">malo sina</name>
    <dbReference type="NCBI Taxonomy" id="4533"/>
    <lineage>
        <taxon>Eukaryota</taxon>
        <taxon>Viridiplantae</taxon>
        <taxon>Streptophyta</taxon>
        <taxon>Embryophyta</taxon>
        <taxon>Tracheophyta</taxon>
        <taxon>Spermatophyta</taxon>
        <taxon>Magnoliopsida</taxon>
        <taxon>Liliopsida</taxon>
        <taxon>Poales</taxon>
        <taxon>Poaceae</taxon>
        <taxon>BOP clade</taxon>
        <taxon>Oryzoideae</taxon>
        <taxon>Oryzeae</taxon>
        <taxon>Oryzinae</taxon>
        <taxon>Oryza</taxon>
    </lineage>
</organism>
<dbReference type="FunFam" id="3.80.10.10:FF:000383">
    <property type="entry name" value="Leucine-rich repeat receptor protein kinase EMS1"/>
    <property type="match status" value="1"/>
</dbReference>
<feature type="transmembrane region" description="Helical" evidence="10">
    <location>
        <begin position="723"/>
        <end position="743"/>
    </location>
</feature>
<evidence type="ECO:0000313" key="12">
    <source>
        <dbReference type="EnsemblPlants" id="OB02G13690.1"/>
    </source>
</evidence>
<dbReference type="FunFam" id="3.80.10.10:FF:000213">
    <property type="entry name" value="Tyrosine-sulfated glycopeptide receptor 1"/>
    <property type="match status" value="1"/>
</dbReference>
<keyword evidence="5" id="KW-0732">Signal</keyword>
<dbReference type="Gramene" id="OB02G13690.1">
    <property type="protein sequence ID" value="OB02G13690.1"/>
    <property type="gene ID" value="OB02G13690"/>
</dbReference>
<protein>
    <recommendedName>
        <fullName evidence="11">Leucine-rich repeat-containing N-terminal plant-type domain-containing protein</fullName>
    </recommendedName>
</protein>
<comment type="subcellular location">
    <subcellularLocation>
        <location evidence="1">Cell membrane</location>
        <topology evidence="1">Single-pass type I membrane protein</topology>
    </subcellularLocation>
</comment>
<keyword evidence="3" id="KW-1003">Cell membrane</keyword>
<evidence type="ECO:0000256" key="9">
    <source>
        <dbReference type="ARBA" id="ARBA00023180"/>
    </source>
</evidence>
<dbReference type="SUPFAM" id="SSF52058">
    <property type="entry name" value="L domain-like"/>
    <property type="match status" value="1"/>
</dbReference>
<dbReference type="Gene3D" id="3.80.10.10">
    <property type="entry name" value="Ribonuclease Inhibitor"/>
    <property type="match status" value="6"/>
</dbReference>
<dbReference type="Pfam" id="PF00560">
    <property type="entry name" value="LRR_1"/>
    <property type="match status" value="10"/>
</dbReference>
<evidence type="ECO:0000256" key="1">
    <source>
        <dbReference type="ARBA" id="ARBA00004251"/>
    </source>
</evidence>
<dbReference type="PROSITE" id="PS51450">
    <property type="entry name" value="LRR"/>
    <property type="match status" value="1"/>
</dbReference>
<dbReference type="InterPro" id="IPR013210">
    <property type="entry name" value="LRR_N_plant-typ"/>
</dbReference>
<evidence type="ECO:0000259" key="11">
    <source>
        <dbReference type="Pfam" id="PF08263"/>
    </source>
</evidence>
<proteinExistence type="inferred from homology"/>
<dbReference type="Pfam" id="PF08263">
    <property type="entry name" value="LRRNT_2"/>
    <property type="match status" value="1"/>
</dbReference>
<comment type="similarity">
    <text evidence="2">Belongs to the RLP family.</text>
</comment>
<dbReference type="GO" id="GO:0005886">
    <property type="term" value="C:plasma membrane"/>
    <property type="evidence" value="ECO:0007669"/>
    <property type="project" value="UniProtKB-SubCell"/>
</dbReference>
<accession>J3L9Q2</accession>
<keyword evidence="13" id="KW-1185">Reference proteome</keyword>
<dbReference type="PANTHER" id="PTHR48056:SF57">
    <property type="entry name" value="LEUCINE-RICH REPEAT-CONTAINING N-TERMINAL PLANT-TYPE DOMAIN-CONTAINING PROTEIN"/>
    <property type="match status" value="1"/>
</dbReference>
<name>J3L9Q2_ORYBR</name>
<dbReference type="EnsemblPlants" id="OB02G13690.1">
    <property type="protein sequence ID" value="OB02G13690.1"/>
    <property type="gene ID" value="OB02G13690"/>
</dbReference>
<dbReference type="HOGENOM" id="CLU_000288_22_9_1"/>
<keyword evidence="9" id="KW-0325">Glycoprotein</keyword>